<keyword evidence="2" id="KW-0479">Metal-binding</keyword>
<proteinExistence type="inferred from homology"/>
<accession>A0A9K3NE51</accession>
<keyword evidence="9" id="KW-1185">Reference proteome</keyword>
<dbReference type="PANTHER" id="PTHR47165">
    <property type="entry name" value="OS03G0429900 PROTEIN"/>
    <property type="match status" value="1"/>
</dbReference>
<feature type="region of interest" description="Disordered" evidence="6">
    <location>
        <begin position="442"/>
        <end position="489"/>
    </location>
</feature>
<evidence type="ECO:0000256" key="4">
    <source>
        <dbReference type="ARBA" id="ARBA00022833"/>
    </source>
</evidence>
<dbReference type="GO" id="GO:0000724">
    <property type="term" value="P:double-strand break repair via homologous recombination"/>
    <property type="evidence" value="ECO:0000318"/>
    <property type="project" value="GO_Central"/>
</dbReference>
<reference evidence="8" key="2">
    <citation type="submission" date="2020-06" db="EMBL/GenBank/DDBJ databases">
        <title>Helianthus annuus Genome sequencing and assembly Release 2.</title>
        <authorList>
            <person name="Gouzy J."/>
            <person name="Langlade N."/>
            <person name="Munos S."/>
        </authorList>
    </citation>
    <scope>NUCLEOTIDE SEQUENCE</scope>
    <source>
        <tissue evidence="8">Leaves</tissue>
    </source>
</reference>
<comment type="caution">
    <text evidence="8">The sequence shown here is derived from an EMBL/GenBank/DDBJ whole genome shotgun (WGS) entry which is preliminary data.</text>
</comment>
<dbReference type="CDD" id="cd04476">
    <property type="entry name" value="RPA1_DBD_C"/>
    <property type="match status" value="1"/>
</dbReference>
<protein>
    <submittedName>
        <fullName evidence="8">Nucleic acid-binding, replication factor A</fullName>
    </submittedName>
</protein>
<dbReference type="Proteomes" id="UP000215914">
    <property type="component" value="Unassembled WGS sequence"/>
</dbReference>
<dbReference type="GO" id="GO:0051321">
    <property type="term" value="P:meiotic cell cycle"/>
    <property type="evidence" value="ECO:0000318"/>
    <property type="project" value="GO_Central"/>
</dbReference>
<dbReference type="Pfam" id="PF08646">
    <property type="entry name" value="Rep_fac-A_C"/>
    <property type="match status" value="1"/>
</dbReference>
<dbReference type="InterPro" id="IPR013955">
    <property type="entry name" value="Rep_factor-A_C"/>
</dbReference>
<dbReference type="Gene3D" id="2.40.50.140">
    <property type="entry name" value="Nucleic acid-binding proteins"/>
    <property type="match status" value="3"/>
</dbReference>
<dbReference type="AlphaFoldDB" id="A0A9K3NE51"/>
<comment type="similarity">
    <text evidence="1">Belongs to the replication factor A protein 1 family.</text>
</comment>
<dbReference type="GO" id="GO:0006260">
    <property type="term" value="P:DNA replication"/>
    <property type="evidence" value="ECO:0000318"/>
    <property type="project" value="GO_Central"/>
</dbReference>
<keyword evidence="3" id="KW-0863">Zinc-finger</keyword>
<evidence type="ECO:0000259" key="7">
    <source>
        <dbReference type="Pfam" id="PF08646"/>
    </source>
</evidence>
<dbReference type="PANTHER" id="PTHR47165:SF4">
    <property type="entry name" value="OS03G0429900 PROTEIN"/>
    <property type="match status" value="1"/>
</dbReference>
<gene>
    <name evidence="8" type="ORF">HanXRQr2_Chr08g0351361</name>
</gene>
<dbReference type="Gramene" id="mRNA:HanXRQr2_Chr08g0351361">
    <property type="protein sequence ID" value="mRNA:HanXRQr2_Chr08g0351361"/>
    <property type="gene ID" value="HanXRQr2_Chr08g0351361"/>
</dbReference>
<sequence length="489" mass="54783">MKKSSEVLLVEDFIVIFHAGWSWTIGSVIVGVRCLIMEHPGVVELRPSKAAPAIHVRVLRSWVPDYRDNELHFLLVDQEGLGIQVVTKDNDCTNVRSRLQIQGCYEIKCYACVKVDDFTAVITHPAMIRLGTASVITPIADTEELPTQYFEFASRRKMELEAQKEKGIVDFIGVYLKIEDKTSKADRPFVVLTLRDSSNQDMTIALWKQIATSSHRFNRRSIEMATSPAIVAFTSLQVKKNKYGLQLQSTNATYVYLNPQHVEAVLLKEMWQKQEPHHPTSQSVPDNDVPISDLLQLQPTEITGKTYTIKAAVTEIEATKDWYYTACPKCNQSVLPADTEWFCTKDGMLKKANTMYKIITTVTDYTGGIQAVIFDRAGRQLLGMTCEELTAKENPVETLHSIIGKQAYMGIELQHDKKTHAMKCIVNKVSFPVANSTEQVSSSLTGTIQTPHPTTPAQKPNSGTTAKRQLEFHDSNQPPKKHGKGALTD</sequence>
<dbReference type="GO" id="GO:0008270">
    <property type="term" value="F:zinc ion binding"/>
    <property type="evidence" value="ECO:0007669"/>
    <property type="project" value="UniProtKB-KW"/>
</dbReference>
<keyword evidence="5" id="KW-0238">DNA-binding</keyword>
<dbReference type="GO" id="GO:0006289">
    <property type="term" value="P:nucleotide-excision repair"/>
    <property type="evidence" value="ECO:0000318"/>
    <property type="project" value="GO_Central"/>
</dbReference>
<keyword evidence="4" id="KW-0862">Zinc</keyword>
<evidence type="ECO:0000256" key="6">
    <source>
        <dbReference type="SAM" id="MobiDB-lite"/>
    </source>
</evidence>
<dbReference type="GO" id="GO:0007004">
    <property type="term" value="P:telomere maintenance via telomerase"/>
    <property type="evidence" value="ECO:0000318"/>
    <property type="project" value="GO_Central"/>
</dbReference>
<evidence type="ECO:0000256" key="2">
    <source>
        <dbReference type="ARBA" id="ARBA00022723"/>
    </source>
</evidence>
<evidence type="ECO:0000256" key="5">
    <source>
        <dbReference type="ARBA" id="ARBA00023125"/>
    </source>
</evidence>
<evidence type="ECO:0000313" key="8">
    <source>
        <dbReference type="EMBL" id="KAF5796430.1"/>
    </source>
</evidence>
<evidence type="ECO:0000256" key="1">
    <source>
        <dbReference type="ARBA" id="ARBA00005690"/>
    </source>
</evidence>
<feature type="compositionally biased region" description="Polar residues" evidence="6">
    <location>
        <begin position="442"/>
        <end position="467"/>
    </location>
</feature>
<evidence type="ECO:0000313" key="9">
    <source>
        <dbReference type="Proteomes" id="UP000215914"/>
    </source>
</evidence>
<dbReference type="GO" id="GO:0005662">
    <property type="term" value="C:DNA replication factor A complex"/>
    <property type="evidence" value="ECO:0000318"/>
    <property type="project" value="GO_Central"/>
</dbReference>
<dbReference type="EMBL" id="MNCJ02000323">
    <property type="protein sequence ID" value="KAF5796430.1"/>
    <property type="molecule type" value="Genomic_DNA"/>
</dbReference>
<evidence type="ECO:0000256" key="3">
    <source>
        <dbReference type="ARBA" id="ARBA00022771"/>
    </source>
</evidence>
<reference evidence="8" key="1">
    <citation type="journal article" date="2017" name="Nature">
        <title>The sunflower genome provides insights into oil metabolism, flowering and Asterid evolution.</title>
        <authorList>
            <person name="Badouin H."/>
            <person name="Gouzy J."/>
            <person name="Grassa C.J."/>
            <person name="Murat F."/>
            <person name="Staton S.E."/>
            <person name="Cottret L."/>
            <person name="Lelandais-Briere C."/>
            <person name="Owens G.L."/>
            <person name="Carrere S."/>
            <person name="Mayjonade B."/>
            <person name="Legrand L."/>
            <person name="Gill N."/>
            <person name="Kane N.C."/>
            <person name="Bowers J.E."/>
            <person name="Hubner S."/>
            <person name="Bellec A."/>
            <person name="Berard A."/>
            <person name="Berges H."/>
            <person name="Blanchet N."/>
            <person name="Boniface M.C."/>
            <person name="Brunel D."/>
            <person name="Catrice O."/>
            <person name="Chaidir N."/>
            <person name="Claudel C."/>
            <person name="Donnadieu C."/>
            <person name="Faraut T."/>
            <person name="Fievet G."/>
            <person name="Helmstetter N."/>
            <person name="King M."/>
            <person name="Knapp S.J."/>
            <person name="Lai Z."/>
            <person name="Le Paslier M.C."/>
            <person name="Lippi Y."/>
            <person name="Lorenzon L."/>
            <person name="Mandel J.R."/>
            <person name="Marage G."/>
            <person name="Marchand G."/>
            <person name="Marquand E."/>
            <person name="Bret-Mestries E."/>
            <person name="Morien E."/>
            <person name="Nambeesan S."/>
            <person name="Nguyen T."/>
            <person name="Pegot-Espagnet P."/>
            <person name="Pouilly N."/>
            <person name="Raftis F."/>
            <person name="Sallet E."/>
            <person name="Schiex T."/>
            <person name="Thomas J."/>
            <person name="Vandecasteele C."/>
            <person name="Vares D."/>
            <person name="Vear F."/>
            <person name="Vautrin S."/>
            <person name="Crespi M."/>
            <person name="Mangin B."/>
            <person name="Burke J.M."/>
            <person name="Salse J."/>
            <person name="Munos S."/>
            <person name="Vincourt P."/>
            <person name="Rieseberg L.H."/>
            <person name="Langlade N.B."/>
        </authorList>
    </citation>
    <scope>NUCLEOTIDE SEQUENCE</scope>
    <source>
        <tissue evidence="8">Leaves</tissue>
    </source>
</reference>
<dbReference type="InterPro" id="IPR012340">
    <property type="entry name" value="NA-bd_OB-fold"/>
</dbReference>
<dbReference type="GO" id="GO:0003684">
    <property type="term" value="F:damaged DNA binding"/>
    <property type="evidence" value="ECO:0000318"/>
    <property type="project" value="GO_Central"/>
</dbReference>
<feature type="compositionally biased region" description="Basic residues" evidence="6">
    <location>
        <begin position="479"/>
        <end position="489"/>
    </location>
</feature>
<dbReference type="InterPro" id="IPR047192">
    <property type="entry name" value="Euk_RPA1_DBD_C"/>
</dbReference>
<feature type="domain" description="Replication factor A C-terminal" evidence="7">
    <location>
        <begin position="307"/>
        <end position="398"/>
    </location>
</feature>
<organism evidence="8 9">
    <name type="scientific">Helianthus annuus</name>
    <name type="common">Common sunflower</name>
    <dbReference type="NCBI Taxonomy" id="4232"/>
    <lineage>
        <taxon>Eukaryota</taxon>
        <taxon>Viridiplantae</taxon>
        <taxon>Streptophyta</taxon>
        <taxon>Embryophyta</taxon>
        <taxon>Tracheophyta</taxon>
        <taxon>Spermatophyta</taxon>
        <taxon>Magnoliopsida</taxon>
        <taxon>eudicotyledons</taxon>
        <taxon>Gunneridae</taxon>
        <taxon>Pentapetalae</taxon>
        <taxon>asterids</taxon>
        <taxon>campanulids</taxon>
        <taxon>Asterales</taxon>
        <taxon>Asteraceae</taxon>
        <taxon>Asteroideae</taxon>
        <taxon>Heliantheae alliance</taxon>
        <taxon>Heliantheae</taxon>
        <taxon>Helianthus</taxon>
    </lineage>
</organism>
<dbReference type="SUPFAM" id="SSF50249">
    <property type="entry name" value="Nucleic acid-binding proteins"/>
    <property type="match status" value="2"/>
</dbReference>
<name>A0A9K3NE51_HELAN</name>
<dbReference type="GO" id="GO:0043047">
    <property type="term" value="F:single-stranded telomeric DNA binding"/>
    <property type="evidence" value="ECO:0000318"/>
    <property type="project" value="GO_Central"/>
</dbReference>